<feature type="transmembrane region" description="Helical" evidence="1">
    <location>
        <begin position="439"/>
        <end position="461"/>
    </location>
</feature>
<accession>A0A143PI75</accession>
<organism evidence="2 3">
    <name type="scientific">Luteitalea pratensis</name>
    <dbReference type="NCBI Taxonomy" id="1855912"/>
    <lineage>
        <taxon>Bacteria</taxon>
        <taxon>Pseudomonadati</taxon>
        <taxon>Acidobacteriota</taxon>
        <taxon>Vicinamibacteria</taxon>
        <taxon>Vicinamibacterales</taxon>
        <taxon>Vicinamibacteraceae</taxon>
        <taxon>Luteitalea</taxon>
    </lineage>
</organism>
<feature type="transmembrane region" description="Helical" evidence="1">
    <location>
        <begin position="55"/>
        <end position="72"/>
    </location>
</feature>
<keyword evidence="1" id="KW-0472">Membrane</keyword>
<dbReference type="Proteomes" id="UP000076079">
    <property type="component" value="Chromosome"/>
</dbReference>
<evidence type="ECO:0000313" key="2">
    <source>
        <dbReference type="EMBL" id="AMY08272.1"/>
    </source>
</evidence>
<feature type="transmembrane region" description="Helical" evidence="1">
    <location>
        <begin position="179"/>
        <end position="197"/>
    </location>
</feature>
<dbReference type="OrthoDB" id="269718at2"/>
<feature type="transmembrane region" description="Helical" evidence="1">
    <location>
        <begin position="382"/>
        <end position="401"/>
    </location>
</feature>
<feature type="transmembrane region" description="Helical" evidence="1">
    <location>
        <begin position="209"/>
        <end position="230"/>
    </location>
</feature>
<dbReference type="EMBL" id="CP015136">
    <property type="protein sequence ID" value="AMY08272.1"/>
    <property type="molecule type" value="Genomic_DNA"/>
</dbReference>
<keyword evidence="3" id="KW-1185">Reference proteome</keyword>
<evidence type="ECO:0000313" key="3">
    <source>
        <dbReference type="Proteomes" id="UP000076079"/>
    </source>
</evidence>
<reference evidence="2 3" key="1">
    <citation type="journal article" date="2016" name="Genome Announc.">
        <title>First Complete Genome Sequence of a Subdivision 6 Acidobacterium Strain.</title>
        <authorList>
            <person name="Huang S."/>
            <person name="Vieira S."/>
            <person name="Bunk B."/>
            <person name="Riedel T."/>
            <person name="Sproer C."/>
            <person name="Overmann J."/>
        </authorList>
    </citation>
    <scope>NUCLEOTIDE SEQUENCE [LARGE SCALE GENOMIC DNA]</scope>
    <source>
        <strain evidence="3">DSM 100886 HEG_-6_39</strain>
    </source>
</reference>
<feature type="transmembrane region" description="Helical" evidence="1">
    <location>
        <begin position="27"/>
        <end position="43"/>
    </location>
</feature>
<keyword evidence="1" id="KW-1133">Transmembrane helix</keyword>
<dbReference type="RefSeq" id="WP_110170131.1">
    <property type="nucleotide sequence ID" value="NZ_CP015136.1"/>
</dbReference>
<protein>
    <submittedName>
        <fullName evidence="2">Uncharacterized protein</fullName>
    </submittedName>
</protein>
<feature type="transmembrane region" description="Helical" evidence="1">
    <location>
        <begin position="413"/>
        <end position="433"/>
    </location>
</feature>
<reference evidence="3" key="2">
    <citation type="submission" date="2016-04" db="EMBL/GenBank/DDBJ databases">
        <title>First Complete Genome Sequence of a Subdivision 6 Acidobacterium.</title>
        <authorList>
            <person name="Huang S."/>
            <person name="Vieira S."/>
            <person name="Bunk B."/>
            <person name="Riedel T."/>
            <person name="Sproeer C."/>
            <person name="Overmann J."/>
        </authorList>
    </citation>
    <scope>NUCLEOTIDE SEQUENCE [LARGE SCALE GENOMIC DNA]</scope>
    <source>
        <strain evidence="3">DSM 100886 HEG_-6_39</strain>
    </source>
</reference>
<keyword evidence="1" id="KW-0812">Transmembrane</keyword>
<evidence type="ECO:0000256" key="1">
    <source>
        <dbReference type="SAM" id="Phobius"/>
    </source>
</evidence>
<gene>
    <name evidence="2" type="ORF">LuPra_01466</name>
</gene>
<proteinExistence type="predicted"/>
<feature type="transmembrane region" description="Helical" evidence="1">
    <location>
        <begin position="92"/>
        <end position="114"/>
    </location>
</feature>
<dbReference type="KEGG" id="abac:LuPra_01466"/>
<sequence length="465" mass="50477">MTRLLLSGAAAGAMGWGIRGQYGHETGAMIAGLLVSLVIVSLVRPWAPAAWAMRAVAFGTIGIGFGGAMTYGQTIGLTQEAALVGNWLALRWGLLGLAVKGGLWIGFFGTCLGMGLGGVRYRARELALLMLALVGMAAAGVWLLNGPFDPAQRLLPRLYFSASWYWRPEAIDLQPRHEVWGGLLLALAVLAAYVGYWRGDRLALRLLGWGVLGGALGFPVGQCLQAYHAWNPDVFTRGWWPGIDPHVNWWNTMETTFGFVLGAAVSIGVWRNRDLVVHDAAPARSDDTGTATSERTLPSSLEWAGLALHVSALAMAEFTDVPLLGRYADVSLLMGVLPLALVTEGRWAPAVIALPVTLLPIAGKTMRRLVYEQHAIAPSIGWLAYLVIPLALMCVAAWWAVRAPRDEEADGRAVRVSLLLATWIYFGLNFAFFDYPWPWAAWTTRTLHALVFLACAVVISLPPRR</sequence>
<name>A0A143PI75_LUTPR</name>
<dbReference type="AlphaFoldDB" id="A0A143PI75"/>
<feature type="transmembrane region" description="Helical" evidence="1">
    <location>
        <begin position="250"/>
        <end position="270"/>
    </location>
</feature>
<feature type="transmembrane region" description="Helical" evidence="1">
    <location>
        <begin position="126"/>
        <end position="144"/>
    </location>
</feature>
<feature type="transmembrane region" description="Helical" evidence="1">
    <location>
        <begin position="336"/>
        <end position="362"/>
    </location>
</feature>